<dbReference type="Gene3D" id="1.10.1740.10">
    <property type="match status" value="1"/>
</dbReference>
<comment type="similarity">
    <text evidence="1">Belongs to the sigma-70 factor family. ECF subfamily.</text>
</comment>
<dbReference type="RefSeq" id="WP_188405933.1">
    <property type="nucleotide sequence ID" value="NZ_BMGL01000006.1"/>
</dbReference>
<protein>
    <submittedName>
        <fullName evidence="7">DNA-directed RNA polymerase sigma-70 factor</fullName>
    </submittedName>
</protein>
<reference evidence="7 8" key="1">
    <citation type="journal article" date="2014" name="Int. J. Syst. Evol. Microbiol.">
        <title>Complete genome sequence of Corynebacterium casei LMG S-19264T (=DSM 44701T), isolated from a smear-ripened cheese.</title>
        <authorList>
            <consortium name="US DOE Joint Genome Institute (JGI-PGF)"/>
            <person name="Walter F."/>
            <person name="Albersmeier A."/>
            <person name="Kalinowski J."/>
            <person name="Ruckert C."/>
        </authorList>
    </citation>
    <scope>NUCLEOTIDE SEQUENCE [LARGE SCALE GENOMIC DNA]</scope>
    <source>
        <strain evidence="7 8">CGMCC 1.12925</strain>
    </source>
</reference>
<dbReference type="Proteomes" id="UP000599688">
    <property type="component" value="Unassembled WGS sequence"/>
</dbReference>
<name>A0A916ZUP9_9FLAO</name>
<dbReference type="GO" id="GO:0000428">
    <property type="term" value="C:DNA-directed RNA polymerase complex"/>
    <property type="evidence" value="ECO:0007669"/>
    <property type="project" value="UniProtKB-KW"/>
</dbReference>
<sequence length="189" mass="22343">MKIIDLHQQQKSLIEACLKNDRRAQFQLYKCFSPKMLGLCRMYVKDLHFAEDVMSKGFLKAFAQLNKFKFEGSFEGWLRKIMLRESIDFLRSQKKVEFPIDDFRLHEALNQPEVEMNLDKIEKAQEIIDELPSGYKLIFVLYEIESYKHKEIAQLLSISENTSKSQLFKARKWVANAVTTKLKQNEKAR</sequence>
<evidence type="ECO:0000256" key="4">
    <source>
        <dbReference type="ARBA" id="ARBA00023163"/>
    </source>
</evidence>
<dbReference type="CDD" id="cd06171">
    <property type="entry name" value="Sigma70_r4"/>
    <property type="match status" value="1"/>
</dbReference>
<organism evidence="7 8">
    <name type="scientific">Psychroflexus salis</name>
    <dbReference type="NCBI Taxonomy" id="1526574"/>
    <lineage>
        <taxon>Bacteria</taxon>
        <taxon>Pseudomonadati</taxon>
        <taxon>Bacteroidota</taxon>
        <taxon>Flavobacteriia</taxon>
        <taxon>Flavobacteriales</taxon>
        <taxon>Flavobacteriaceae</taxon>
        <taxon>Psychroflexus</taxon>
    </lineage>
</organism>
<keyword evidence="2" id="KW-0805">Transcription regulation</keyword>
<dbReference type="Pfam" id="PF04542">
    <property type="entry name" value="Sigma70_r2"/>
    <property type="match status" value="1"/>
</dbReference>
<dbReference type="InterPro" id="IPR013249">
    <property type="entry name" value="RNA_pol_sigma70_r4_t2"/>
</dbReference>
<dbReference type="InterPro" id="IPR036388">
    <property type="entry name" value="WH-like_DNA-bd_sf"/>
</dbReference>
<dbReference type="InterPro" id="IPR014284">
    <property type="entry name" value="RNA_pol_sigma-70_dom"/>
</dbReference>
<dbReference type="GO" id="GO:0016987">
    <property type="term" value="F:sigma factor activity"/>
    <property type="evidence" value="ECO:0007669"/>
    <property type="project" value="UniProtKB-KW"/>
</dbReference>
<dbReference type="GO" id="GO:0003677">
    <property type="term" value="F:DNA binding"/>
    <property type="evidence" value="ECO:0007669"/>
    <property type="project" value="InterPro"/>
</dbReference>
<dbReference type="SUPFAM" id="SSF88946">
    <property type="entry name" value="Sigma2 domain of RNA polymerase sigma factors"/>
    <property type="match status" value="1"/>
</dbReference>
<dbReference type="InterPro" id="IPR039425">
    <property type="entry name" value="RNA_pol_sigma-70-like"/>
</dbReference>
<dbReference type="PANTHER" id="PTHR43133">
    <property type="entry name" value="RNA POLYMERASE ECF-TYPE SIGMA FACTO"/>
    <property type="match status" value="1"/>
</dbReference>
<dbReference type="SUPFAM" id="SSF88659">
    <property type="entry name" value="Sigma3 and sigma4 domains of RNA polymerase sigma factors"/>
    <property type="match status" value="1"/>
</dbReference>
<gene>
    <name evidence="7" type="ORF">GCM10010831_12260</name>
</gene>
<feature type="domain" description="RNA polymerase sigma-70 region 2" evidence="5">
    <location>
        <begin position="28"/>
        <end position="95"/>
    </location>
</feature>
<dbReference type="EMBL" id="BMGL01000006">
    <property type="protein sequence ID" value="GGE12379.1"/>
    <property type="molecule type" value="Genomic_DNA"/>
</dbReference>
<evidence type="ECO:0000259" key="6">
    <source>
        <dbReference type="Pfam" id="PF08281"/>
    </source>
</evidence>
<feature type="domain" description="RNA polymerase sigma factor 70 region 4 type 2" evidence="6">
    <location>
        <begin position="122"/>
        <end position="173"/>
    </location>
</feature>
<comment type="caution">
    <text evidence="7">The sequence shown here is derived from an EMBL/GenBank/DDBJ whole genome shotgun (WGS) entry which is preliminary data.</text>
</comment>
<evidence type="ECO:0000259" key="5">
    <source>
        <dbReference type="Pfam" id="PF04542"/>
    </source>
</evidence>
<dbReference type="PANTHER" id="PTHR43133:SF46">
    <property type="entry name" value="RNA POLYMERASE SIGMA-70 FACTOR ECF SUBFAMILY"/>
    <property type="match status" value="1"/>
</dbReference>
<dbReference type="Gene3D" id="1.10.10.10">
    <property type="entry name" value="Winged helix-like DNA-binding domain superfamily/Winged helix DNA-binding domain"/>
    <property type="match status" value="1"/>
</dbReference>
<dbReference type="InterPro" id="IPR007627">
    <property type="entry name" value="RNA_pol_sigma70_r2"/>
</dbReference>
<keyword evidence="3" id="KW-0731">Sigma factor</keyword>
<accession>A0A916ZUP9</accession>
<evidence type="ECO:0000313" key="7">
    <source>
        <dbReference type="EMBL" id="GGE12379.1"/>
    </source>
</evidence>
<evidence type="ECO:0000256" key="1">
    <source>
        <dbReference type="ARBA" id="ARBA00010641"/>
    </source>
</evidence>
<dbReference type="NCBIfam" id="TIGR02937">
    <property type="entry name" value="sigma70-ECF"/>
    <property type="match status" value="1"/>
</dbReference>
<dbReference type="AlphaFoldDB" id="A0A916ZUP9"/>
<dbReference type="InterPro" id="IPR013324">
    <property type="entry name" value="RNA_pol_sigma_r3/r4-like"/>
</dbReference>
<dbReference type="GO" id="GO:0006352">
    <property type="term" value="P:DNA-templated transcription initiation"/>
    <property type="evidence" value="ECO:0007669"/>
    <property type="project" value="InterPro"/>
</dbReference>
<evidence type="ECO:0000256" key="2">
    <source>
        <dbReference type="ARBA" id="ARBA00023015"/>
    </source>
</evidence>
<evidence type="ECO:0000256" key="3">
    <source>
        <dbReference type="ARBA" id="ARBA00023082"/>
    </source>
</evidence>
<evidence type="ECO:0000313" key="8">
    <source>
        <dbReference type="Proteomes" id="UP000599688"/>
    </source>
</evidence>
<proteinExistence type="inferred from homology"/>
<keyword evidence="4" id="KW-0804">Transcription</keyword>
<dbReference type="Pfam" id="PF08281">
    <property type="entry name" value="Sigma70_r4_2"/>
    <property type="match status" value="1"/>
</dbReference>
<keyword evidence="8" id="KW-1185">Reference proteome</keyword>
<dbReference type="InterPro" id="IPR013325">
    <property type="entry name" value="RNA_pol_sigma_r2"/>
</dbReference>
<keyword evidence="7" id="KW-0240">DNA-directed RNA polymerase</keyword>